<protein>
    <submittedName>
        <fullName evidence="3">Redoxin domain-containing protein</fullName>
    </submittedName>
</protein>
<dbReference type="PANTHER" id="PTHR42852:SF17">
    <property type="entry name" value="THIOREDOXIN-LIKE PROTEIN HI_1115"/>
    <property type="match status" value="1"/>
</dbReference>
<name>A0AAP2CL84_9BACT</name>
<dbReference type="Gene3D" id="3.40.30.10">
    <property type="entry name" value="Glutaredoxin"/>
    <property type="match status" value="1"/>
</dbReference>
<keyword evidence="1" id="KW-1133">Transmembrane helix</keyword>
<dbReference type="PROSITE" id="PS51352">
    <property type="entry name" value="THIOREDOXIN_2"/>
    <property type="match status" value="1"/>
</dbReference>
<reference evidence="3 4" key="1">
    <citation type="submission" date="2021-05" db="EMBL/GenBank/DDBJ databases">
        <authorList>
            <person name="Zhang Z.D."/>
            <person name="Osman G."/>
        </authorList>
    </citation>
    <scope>NUCLEOTIDE SEQUENCE [LARGE SCALE GENOMIC DNA]</scope>
    <source>
        <strain evidence="3 4">KCTC 32217</strain>
    </source>
</reference>
<dbReference type="EMBL" id="JAHCMY010000010">
    <property type="protein sequence ID" value="MBS9525311.1"/>
    <property type="molecule type" value="Genomic_DNA"/>
</dbReference>
<evidence type="ECO:0000313" key="3">
    <source>
        <dbReference type="EMBL" id="MBS9525311.1"/>
    </source>
</evidence>
<dbReference type="CDD" id="cd02966">
    <property type="entry name" value="TlpA_like_family"/>
    <property type="match status" value="1"/>
</dbReference>
<dbReference type="InterPro" id="IPR013766">
    <property type="entry name" value="Thioredoxin_domain"/>
</dbReference>
<feature type="domain" description="Thioredoxin" evidence="2">
    <location>
        <begin position="30"/>
        <end position="192"/>
    </location>
</feature>
<dbReference type="InterPro" id="IPR036249">
    <property type="entry name" value="Thioredoxin-like_sf"/>
</dbReference>
<dbReference type="RefSeq" id="WP_213946170.1">
    <property type="nucleotide sequence ID" value="NZ_JAHCMY010000010.1"/>
</dbReference>
<keyword evidence="1" id="KW-0812">Transmembrane</keyword>
<proteinExistence type="predicted"/>
<dbReference type="AlphaFoldDB" id="A0AAP2CL84"/>
<evidence type="ECO:0000256" key="1">
    <source>
        <dbReference type="SAM" id="Phobius"/>
    </source>
</evidence>
<dbReference type="InterPro" id="IPR000866">
    <property type="entry name" value="AhpC/TSA"/>
</dbReference>
<keyword evidence="4" id="KW-1185">Reference proteome</keyword>
<dbReference type="Pfam" id="PF00578">
    <property type="entry name" value="AhpC-TSA"/>
    <property type="match status" value="1"/>
</dbReference>
<dbReference type="InterPro" id="IPR050553">
    <property type="entry name" value="Thioredoxin_ResA/DsbE_sf"/>
</dbReference>
<evidence type="ECO:0000313" key="4">
    <source>
        <dbReference type="Proteomes" id="UP001319104"/>
    </source>
</evidence>
<comment type="caution">
    <text evidence="3">The sequence shown here is derived from an EMBL/GenBank/DDBJ whole genome shotgun (WGS) entry which is preliminary data.</text>
</comment>
<dbReference type="Proteomes" id="UP001319104">
    <property type="component" value="Unassembled WGS sequence"/>
</dbReference>
<organism evidence="3 4">
    <name type="scientific">Litoribacter ruber</name>
    <dbReference type="NCBI Taxonomy" id="702568"/>
    <lineage>
        <taxon>Bacteria</taxon>
        <taxon>Pseudomonadati</taxon>
        <taxon>Bacteroidota</taxon>
        <taxon>Cytophagia</taxon>
        <taxon>Cytophagales</taxon>
        <taxon>Cyclobacteriaceae</taxon>
        <taxon>Litoribacter</taxon>
    </lineage>
</organism>
<feature type="transmembrane region" description="Helical" evidence="1">
    <location>
        <begin position="21"/>
        <end position="42"/>
    </location>
</feature>
<dbReference type="SUPFAM" id="SSF52833">
    <property type="entry name" value="Thioredoxin-like"/>
    <property type="match status" value="1"/>
</dbReference>
<gene>
    <name evidence="3" type="ORF">KI659_14930</name>
</gene>
<dbReference type="GO" id="GO:0016209">
    <property type="term" value="F:antioxidant activity"/>
    <property type="evidence" value="ECO:0007669"/>
    <property type="project" value="InterPro"/>
</dbReference>
<sequence>MKRLFRYQPTDFYKIHMTKPYTFPAAFIIIFLAFALPDASLYKADSPANVRKAISDMIDEDIKEDEILIVNFWGTWCQPCIGEIPDLNQIVEDYQNEKVRFIAFSDEHPDKLGMFNFRNYNNKRPDLIFNYEQVFGNLEVNRYIKSFETNKKGRAVPFHLLIKSDGTLGKVLPGASTSYNRIIREFIDGKLDNISVATH</sequence>
<accession>A0AAP2CL84</accession>
<dbReference type="PANTHER" id="PTHR42852">
    <property type="entry name" value="THIOL:DISULFIDE INTERCHANGE PROTEIN DSBE"/>
    <property type="match status" value="1"/>
</dbReference>
<dbReference type="GO" id="GO:0016491">
    <property type="term" value="F:oxidoreductase activity"/>
    <property type="evidence" value="ECO:0007669"/>
    <property type="project" value="InterPro"/>
</dbReference>
<keyword evidence="1" id="KW-0472">Membrane</keyword>
<evidence type="ECO:0000259" key="2">
    <source>
        <dbReference type="PROSITE" id="PS51352"/>
    </source>
</evidence>